<dbReference type="PROSITE" id="PS51352">
    <property type="entry name" value="THIOREDOXIN_2"/>
    <property type="match status" value="1"/>
</dbReference>
<keyword evidence="5" id="KW-1185">Reference proteome</keyword>
<feature type="non-terminal residue" evidence="4">
    <location>
        <position position="1"/>
    </location>
</feature>
<dbReference type="SUPFAM" id="SSF52833">
    <property type="entry name" value="Thioredoxin-like"/>
    <property type="match status" value="1"/>
</dbReference>
<dbReference type="OrthoDB" id="2121326at2759"/>
<proteinExistence type="predicted"/>
<dbReference type="Gene3D" id="3.40.30.10">
    <property type="entry name" value="Glutaredoxin"/>
    <property type="match status" value="1"/>
</dbReference>
<evidence type="ECO:0000313" key="4">
    <source>
        <dbReference type="EMBL" id="KAG5175426.1"/>
    </source>
</evidence>
<protein>
    <submittedName>
        <fullName evidence="4">Thioredoxin-like protein</fullName>
    </submittedName>
</protein>
<gene>
    <name evidence="4" type="ORF">JKP88DRAFT_228813</name>
</gene>
<dbReference type="Proteomes" id="UP000664859">
    <property type="component" value="Unassembled WGS sequence"/>
</dbReference>
<evidence type="ECO:0000259" key="3">
    <source>
        <dbReference type="PROSITE" id="PS51352"/>
    </source>
</evidence>
<dbReference type="Pfam" id="PF00085">
    <property type="entry name" value="Thioredoxin"/>
    <property type="match status" value="1"/>
</dbReference>
<evidence type="ECO:0000256" key="2">
    <source>
        <dbReference type="SAM" id="Phobius"/>
    </source>
</evidence>
<name>A0A835YH67_9STRA</name>
<dbReference type="InterPro" id="IPR036249">
    <property type="entry name" value="Thioredoxin-like_sf"/>
</dbReference>
<keyword evidence="1" id="KW-1015">Disulfide bond</keyword>
<sequence>MPVICIGPVCIPLSALLPLIVFFFKPLYNLLLKTRLGKILPPLPVPVPEEEPADSPIVVVKSEEQWEELRSAPGTLVVQFTATWCGPCKRVAPVFAGLARAHSGPGAAFVKVDIDAAAAVADECDVAAVPQFHVFRDGKRIAKMVGAKPQQLEQLVKEHCGAPAINAAAKPTKA</sequence>
<dbReference type="PANTHER" id="PTHR46115">
    <property type="entry name" value="THIOREDOXIN-LIKE PROTEIN 1"/>
    <property type="match status" value="1"/>
</dbReference>
<feature type="transmembrane region" description="Helical" evidence="2">
    <location>
        <begin position="6"/>
        <end position="28"/>
    </location>
</feature>
<evidence type="ECO:0000313" key="5">
    <source>
        <dbReference type="Proteomes" id="UP000664859"/>
    </source>
</evidence>
<dbReference type="InterPro" id="IPR017937">
    <property type="entry name" value="Thioredoxin_CS"/>
</dbReference>
<keyword evidence="2" id="KW-0812">Transmembrane</keyword>
<evidence type="ECO:0000256" key="1">
    <source>
        <dbReference type="ARBA" id="ARBA00023157"/>
    </source>
</evidence>
<comment type="caution">
    <text evidence="4">The sequence shown here is derived from an EMBL/GenBank/DDBJ whole genome shotgun (WGS) entry which is preliminary data.</text>
</comment>
<keyword evidence="2" id="KW-0472">Membrane</keyword>
<dbReference type="PROSITE" id="PS00194">
    <property type="entry name" value="THIOREDOXIN_1"/>
    <property type="match status" value="1"/>
</dbReference>
<dbReference type="InterPro" id="IPR013766">
    <property type="entry name" value="Thioredoxin_domain"/>
</dbReference>
<accession>A0A835YH67</accession>
<keyword evidence="2" id="KW-1133">Transmembrane helix</keyword>
<reference evidence="4" key="1">
    <citation type="submission" date="2021-02" db="EMBL/GenBank/DDBJ databases">
        <title>First Annotated Genome of the Yellow-green Alga Tribonema minus.</title>
        <authorList>
            <person name="Mahan K.M."/>
        </authorList>
    </citation>
    <scope>NUCLEOTIDE SEQUENCE</scope>
    <source>
        <strain evidence="4">UTEX B ZZ1240</strain>
    </source>
</reference>
<feature type="domain" description="Thioredoxin" evidence="3">
    <location>
        <begin position="39"/>
        <end position="161"/>
    </location>
</feature>
<dbReference type="AlphaFoldDB" id="A0A835YH67"/>
<dbReference type="CDD" id="cd02947">
    <property type="entry name" value="TRX_family"/>
    <property type="match status" value="1"/>
</dbReference>
<dbReference type="EMBL" id="JAFCMP010000549">
    <property type="protein sequence ID" value="KAG5175426.1"/>
    <property type="molecule type" value="Genomic_DNA"/>
</dbReference>
<organism evidence="4 5">
    <name type="scientific">Tribonema minus</name>
    <dbReference type="NCBI Taxonomy" id="303371"/>
    <lineage>
        <taxon>Eukaryota</taxon>
        <taxon>Sar</taxon>
        <taxon>Stramenopiles</taxon>
        <taxon>Ochrophyta</taxon>
        <taxon>PX clade</taxon>
        <taxon>Xanthophyceae</taxon>
        <taxon>Tribonematales</taxon>
        <taxon>Tribonemataceae</taxon>
        <taxon>Tribonema</taxon>
    </lineage>
</organism>